<dbReference type="GO" id="GO:0061630">
    <property type="term" value="F:ubiquitin protein ligase activity"/>
    <property type="evidence" value="ECO:0007669"/>
    <property type="project" value="TreeGrafter"/>
</dbReference>
<dbReference type="PANTHER" id="PTHR23327">
    <property type="entry name" value="RING FINGER PROTEIN 127"/>
    <property type="match status" value="1"/>
</dbReference>
<dbReference type="SMART" id="SM00184">
    <property type="entry name" value="RING"/>
    <property type="match status" value="2"/>
</dbReference>
<dbReference type="SUPFAM" id="SSF57850">
    <property type="entry name" value="RING/U-box"/>
    <property type="match status" value="2"/>
</dbReference>
<dbReference type="SMART" id="SM00464">
    <property type="entry name" value="LON"/>
    <property type="match status" value="1"/>
</dbReference>
<feature type="compositionally biased region" description="Polar residues" evidence="5">
    <location>
        <begin position="1"/>
        <end position="20"/>
    </location>
</feature>
<feature type="compositionally biased region" description="Low complexity" evidence="5">
    <location>
        <begin position="497"/>
        <end position="527"/>
    </location>
</feature>
<dbReference type="Gene3D" id="3.30.40.10">
    <property type="entry name" value="Zinc/RING finger domain, C3HC4 (zinc finger)"/>
    <property type="match status" value="2"/>
</dbReference>
<dbReference type="Gene3D" id="1.20.58.1480">
    <property type="match status" value="1"/>
</dbReference>
<dbReference type="Pfam" id="PF02190">
    <property type="entry name" value="LON_substr_bdg"/>
    <property type="match status" value="1"/>
</dbReference>
<evidence type="ECO:0000256" key="1">
    <source>
        <dbReference type="ARBA" id="ARBA00022723"/>
    </source>
</evidence>
<evidence type="ECO:0000313" key="8">
    <source>
        <dbReference type="EMBL" id="KAK0386316.1"/>
    </source>
</evidence>
<dbReference type="PROSITE" id="PS51787">
    <property type="entry name" value="LON_N"/>
    <property type="match status" value="1"/>
</dbReference>
<dbReference type="InterPro" id="IPR015947">
    <property type="entry name" value="PUA-like_sf"/>
</dbReference>
<accession>A0AA39GFP8</accession>
<gene>
    <name evidence="8" type="ORF">NLU13_6153</name>
</gene>
<keyword evidence="1" id="KW-0479">Metal-binding</keyword>
<dbReference type="InterPro" id="IPR017907">
    <property type="entry name" value="Znf_RING_CS"/>
</dbReference>
<protein>
    <submittedName>
        <fullName evidence="8">Uncharacterized protein</fullName>
    </submittedName>
</protein>
<feature type="compositionally biased region" description="Basic and acidic residues" evidence="5">
    <location>
        <begin position="39"/>
        <end position="51"/>
    </location>
</feature>
<keyword evidence="2 4" id="KW-0863">Zinc-finger</keyword>
<dbReference type="PANTHER" id="PTHR23327:SF42">
    <property type="entry name" value="LON PEPTIDASE N-TERMINAL DOMAIN AND RING FINGER PROTEIN C14F5.10C"/>
    <property type="match status" value="1"/>
</dbReference>
<dbReference type="InterPro" id="IPR001841">
    <property type="entry name" value="Znf_RING"/>
</dbReference>
<dbReference type="Pfam" id="PF13923">
    <property type="entry name" value="zf-C3HC4_2"/>
    <property type="match status" value="1"/>
</dbReference>
<organism evidence="8 9">
    <name type="scientific">Sarocladium strictum</name>
    <name type="common">Black bundle disease fungus</name>
    <name type="synonym">Acremonium strictum</name>
    <dbReference type="NCBI Taxonomy" id="5046"/>
    <lineage>
        <taxon>Eukaryota</taxon>
        <taxon>Fungi</taxon>
        <taxon>Dikarya</taxon>
        <taxon>Ascomycota</taxon>
        <taxon>Pezizomycotina</taxon>
        <taxon>Sordariomycetes</taxon>
        <taxon>Hypocreomycetidae</taxon>
        <taxon>Hypocreales</taxon>
        <taxon>Sarocladiaceae</taxon>
        <taxon>Sarocladium</taxon>
    </lineage>
</organism>
<keyword evidence="3" id="KW-0862">Zinc</keyword>
<dbReference type="Proteomes" id="UP001175261">
    <property type="component" value="Unassembled WGS sequence"/>
</dbReference>
<dbReference type="GO" id="GO:0008270">
    <property type="term" value="F:zinc ion binding"/>
    <property type="evidence" value="ECO:0007669"/>
    <property type="project" value="UniProtKB-KW"/>
</dbReference>
<dbReference type="InterPro" id="IPR046336">
    <property type="entry name" value="Lon_prtase_N_sf"/>
</dbReference>
<evidence type="ECO:0000313" key="9">
    <source>
        <dbReference type="Proteomes" id="UP001175261"/>
    </source>
</evidence>
<feature type="compositionally biased region" description="Polar residues" evidence="5">
    <location>
        <begin position="470"/>
        <end position="492"/>
    </location>
</feature>
<dbReference type="CDD" id="cd16514">
    <property type="entry name" value="RING-HC_LONFs_rpt2"/>
    <property type="match status" value="1"/>
</dbReference>
<dbReference type="Gene3D" id="2.30.130.40">
    <property type="entry name" value="LON domain-like"/>
    <property type="match status" value="1"/>
</dbReference>
<feature type="domain" description="RING-type" evidence="6">
    <location>
        <begin position="76"/>
        <end position="127"/>
    </location>
</feature>
<dbReference type="EMBL" id="JAPDFR010000005">
    <property type="protein sequence ID" value="KAK0386316.1"/>
    <property type="molecule type" value="Genomic_DNA"/>
</dbReference>
<dbReference type="PROSITE" id="PS00518">
    <property type="entry name" value="ZF_RING_1"/>
    <property type="match status" value="1"/>
</dbReference>
<feature type="domain" description="Lon N-terminal" evidence="7">
    <location>
        <begin position="340"/>
        <end position="612"/>
    </location>
</feature>
<dbReference type="AlphaFoldDB" id="A0AA39GFP8"/>
<feature type="region of interest" description="Disordered" evidence="5">
    <location>
        <begin position="1"/>
        <end position="66"/>
    </location>
</feature>
<sequence>MSPDSSQVAETSLGSHSARSSGEHERNGDSGGDATSSTSHHEEEPSEEEKATSSFPPVAIPQHDTGPRDIVRLYQCPLCSKPFHDPVTLPCGKSICRTCLPQTHIRSNITYPGLADRLQGFQCPFEDCRKEHALGDCAVDVILKKATQYMKEQLEDRRADAARLNVSTRIQPQDTWAATGMPSLRDVQDETLTSSSRPVEGGRLVATWVMAAEGNLRIEAEIVYQDNQEPDMSIEKLEPCEKEALKRAQDATRSEMDCQVCYALYYDPLTTSCGHTFCRNCLHRILDHSRYCPICRRQLTVNPLLNRSSCPSNETITKIIETYWADDLRARGEAVANEEASRLQDFDVPLFVCTLSFPLMPTFLHVFEPRYRLMLRRALDGDRTFGMVLPRRSRSGDDDDAHFHELGTLLRIVNVQFYPDGRSLIETQGLSRFRVLRHGWLDGYTVGKTERIDDMSLEEEEAVEATEATPVQSPVSSEPNLSPINGSNSPTSRQRRSNSGSPTSQSSKTSPNPTTPDDPSAPRSPSDLETMPTQALMEYCTSFVARMRSQSVPWLTERLLAIYGECPDDPAVFPWWFASVLPVKDMEKYRLLGTSSVRHRLKICASWILEWETSRWSLNDCVIL</sequence>
<evidence type="ECO:0000256" key="5">
    <source>
        <dbReference type="SAM" id="MobiDB-lite"/>
    </source>
</evidence>
<evidence type="ECO:0000256" key="3">
    <source>
        <dbReference type="ARBA" id="ARBA00022833"/>
    </source>
</evidence>
<comment type="caution">
    <text evidence="8">The sequence shown here is derived from an EMBL/GenBank/DDBJ whole genome shotgun (WGS) entry which is preliminary data.</text>
</comment>
<evidence type="ECO:0000256" key="2">
    <source>
        <dbReference type="ARBA" id="ARBA00022771"/>
    </source>
</evidence>
<keyword evidence="9" id="KW-1185">Reference proteome</keyword>
<name>A0AA39GFP8_SARSR</name>
<dbReference type="InterPro" id="IPR003111">
    <property type="entry name" value="Lon_prtase_N"/>
</dbReference>
<dbReference type="InterPro" id="IPR027370">
    <property type="entry name" value="Znf-RING_euk"/>
</dbReference>
<feature type="domain" description="RING-type" evidence="6">
    <location>
        <begin position="258"/>
        <end position="296"/>
    </location>
</feature>
<proteinExistence type="predicted"/>
<dbReference type="PROSITE" id="PS50089">
    <property type="entry name" value="ZF_RING_2"/>
    <property type="match status" value="2"/>
</dbReference>
<reference evidence="8" key="1">
    <citation type="submission" date="2022-10" db="EMBL/GenBank/DDBJ databases">
        <title>Determination and structural analysis of whole genome sequence of Sarocladium strictum F4-1.</title>
        <authorList>
            <person name="Hu L."/>
            <person name="Jiang Y."/>
        </authorList>
    </citation>
    <scope>NUCLEOTIDE SEQUENCE</scope>
    <source>
        <strain evidence="8">F4-1</strain>
    </source>
</reference>
<dbReference type="Pfam" id="PF13445">
    <property type="entry name" value="zf-RING_UBOX"/>
    <property type="match status" value="1"/>
</dbReference>
<dbReference type="InterPro" id="IPR013083">
    <property type="entry name" value="Znf_RING/FYVE/PHD"/>
</dbReference>
<feature type="region of interest" description="Disordered" evidence="5">
    <location>
        <begin position="458"/>
        <end position="529"/>
    </location>
</feature>
<evidence type="ECO:0000259" key="7">
    <source>
        <dbReference type="PROSITE" id="PS51787"/>
    </source>
</evidence>
<evidence type="ECO:0000256" key="4">
    <source>
        <dbReference type="PROSITE-ProRule" id="PRU00175"/>
    </source>
</evidence>
<evidence type="ECO:0000259" key="6">
    <source>
        <dbReference type="PROSITE" id="PS50089"/>
    </source>
</evidence>
<dbReference type="SUPFAM" id="SSF88697">
    <property type="entry name" value="PUA domain-like"/>
    <property type="match status" value="1"/>
</dbReference>